<gene>
    <name evidence="2" type="ORF">HC138_11310</name>
</gene>
<dbReference type="RefSeq" id="WP_167617460.1">
    <property type="nucleotide sequence ID" value="NZ_JAAUVV010000032.1"/>
</dbReference>
<name>A0AAP7CE79_9CORY</name>
<dbReference type="InterPro" id="IPR010427">
    <property type="entry name" value="DUF1023"/>
</dbReference>
<dbReference type="InterPro" id="IPR029058">
    <property type="entry name" value="AB_hydrolase_fold"/>
</dbReference>
<dbReference type="EMBL" id="JAAUVV010000032">
    <property type="protein sequence ID" value="NJJ04923.1"/>
    <property type="molecule type" value="Genomic_DNA"/>
</dbReference>
<evidence type="ECO:0000313" key="2">
    <source>
        <dbReference type="EMBL" id="NJJ04923.1"/>
    </source>
</evidence>
<dbReference type="Proteomes" id="UP000591626">
    <property type="component" value="Unassembled WGS sequence"/>
</dbReference>
<protein>
    <recommendedName>
        <fullName evidence="1">DUF1023 domain-containing protein</fullName>
    </recommendedName>
</protein>
<dbReference type="SUPFAM" id="SSF53474">
    <property type="entry name" value="alpha/beta-Hydrolases"/>
    <property type="match status" value="1"/>
</dbReference>
<dbReference type="AlphaFoldDB" id="A0AAP7CE79"/>
<organism evidence="2 3">
    <name type="scientific">Corynebacterium coyleae</name>
    <dbReference type="NCBI Taxonomy" id="53374"/>
    <lineage>
        <taxon>Bacteria</taxon>
        <taxon>Bacillati</taxon>
        <taxon>Actinomycetota</taxon>
        <taxon>Actinomycetes</taxon>
        <taxon>Mycobacteriales</taxon>
        <taxon>Corynebacteriaceae</taxon>
        <taxon>Corynebacterium</taxon>
    </lineage>
</organism>
<comment type="caution">
    <text evidence="2">The sequence shown here is derived from an EMBL/GenBank/DDBJ whole genome shotgun (WGS) entry which is preliminary data.</text>
</comment>
<evidence type="ECO:0000313" key="3">
    <source>
        <dbReference type="Proteomes" id="UP000591626"/>
    </source>
</evidence>
<evidence type="ECO:0000259" key="1">
    <source>
        <dbReference type="Pfam" id="PF06259"/>
    </source>
</evidence>
<feature type="domain" description="DUF1023" evidence="1">
    <location>
        <begin position="180"/>
        <end position="331"/>
    </location>
</feature>
<dbReference type="Pfam" id="PF06259">
    <property type="entry name" value="Abhydrolase_8"/>
    <property type="match status" value="1"/>
</dbReference>
<sequence>MSVATYRPALDAAELTAAAAALRLASDAARERAAHVPTSRVALVSTGFRGVAADAAYARLDAFGSVFARGADDLATAASLVAAAAGLQRQLDEAAMFATRYLHSRTVLWLNAMSMALDLELARSLLRLGGHEQDYDPLFAHPDESFQDLHARHVPTLPAATRAAVEAAGGTVLEAGPASTTVVVGDVVEPARVITMVAGATTGAPAKLEGELAKASRLAQQTGAAVVVWQGYAPPRSVPRAVSPLRASAGADDLAMFQAALEERFPDAQKTVVSHSYGTLLATTAARDHGLIADDLWVLGSAGVAGQHVSELTLADEYATVHVVDSPQDPILLLRSGPSAVLGASPSYVGWGAQRVEGVRGGHSDYFTDPAFVSALQQRASTT</sequence>
<proteinExistence type="predicted"/>
<reference evidence="2 3" key="1">
    <citation type="submission" date="2020-03" db="EMBL/GenBank/DDBJ databases">
        <title>Draft genome sequences of bacterial isolates from the female urobiome.</title>
        <authorList>
            <person name="Miller-Ensminger T."/>
            <person name="Wolfe A.J."/>
            <person name="Putonti C."/>
        </authorList>
    </citation>
    <scope>NUCLEOTIDE SEQUENCE [LARGE SCALE GENOMIC DNA]</scope>
    <source>
        <strain evidence="2 3">UMB8490</strain>
    </source>
</reference>
<accession>A0AAP7CE79</accession>